<sequence length="67" mass="7603">MAFMEKPSAGKILLDDTVALTAVIEASQNLHSHTEYIIRVQRGVSPENSWQVNKCVLLGKYKQFRLK</sequence>
<accession>A0A0E9WI55</accession>
<evidence type="ECO:0000313" key="1">
    <source>
        <dbReference type="EMBL" id="JAH89966.1"/>
    </source>
</evidence>
<organism evidence="1">
    <name type="scientific">Anguilla anguilla</name>
    <name type="common">European freshwater eel</name>
    <name type="synonym">Muraena anguilla</name>
    <dbReference type="NCBI Taxonomy" id="7936"/>
    <lineage>
        <taxon>Eukaryota</taxon>
        <taxon>Metazoa</taxon>
        <taxon>Chordata</taxon>
        <taxon>Craniata</taxon>
        <taxon>Vertebrata</taxon>
        <taxon>Euteleostomi</taxon>
        <taxon>Actinopterygii</taxon>
        <taxon>Neopterygii</taxon>
        <taxon>Teleostei</taxon>
        <taxon>Anguilliformes</taxon>
        <taxon>Anguillidae</taxon>
        <taxon>Anguilla</taxon>
    </lineage>
</organism>
<reference evidence="1" key="2">
    <citation type="journal article" date="2015" name="Fish Shellfish Immunol.">
        <title>Early steps in the European eel (Anguilla anguilla)-Vibrio vulnificus interaction in the gills: Role of the RtxA13 toxin.</title>
        <authorList>
            <person name="Callol A."/>
            <person name="Pajuelo D."/>
            <person name="Ebbesson L."/>
            <person name="Teles M."/>
            <person name="MacKenzie S."/>
            <person name="Amaro C."/>
        </authorList>
    </citation>
    <scope>NUCLEOTIDE SEQUENCE</scope>
</reference>
<protein>
    <submittedName>
        <fullName evidence="1">Uncharacterized protein</fullName>
    </submittedName>
</protein>
<dbReference type="AlphaFoldDB" id="A0A0E9WI55"/>
<name>A0A0E9WI55_ANGAN</name>
<proteinExistence type="predicted"/>
<dbReference type="EMBL" id="GBXM01018611">
    <property type="protein sequence ID" value="JAH89966.1"/>
    <property type="molecule type" value="Transcribed_RNA"/>
</dbReference>
<reference evidence="1" key="1">
    <citation type="submission" date="2014-11" db="EMBL/GenBank/DDBJ databases">
        <authorList>
            <person name="Amaro Gonzalez C."/>
        </authorList>
    </citation>
    <scope>NUCLEOTIDE SEQUENCE</scope>
</reference>